<dbReference type="SUPFAM" id="SSF47413">
    <property type="entry name" value="lambda repressor-like DNA-binding domains"/>
    <property type="match status" value="1"/>
</dbReference>
<dbReference type="SUPFAM" id="SSF53822">
    <property type="entry name" value="Periplasmic binding protein-like I"/>
    <property type="match status" value="1"/>
</dbReference>
<dbReference type="GO" id="GO:0003700">
    <property type="term" value="F:DNA-binding transcription factor activity"/>
    <property type="evidence" value="ECO:0007669"/>
    <property type="project" value="TreeGrafter"/>
</dbReference>
<accession>A0A4S1WRN9</accession>
<dbReference type="PANTHER" id="PTHR30146">
    <property type="entry name" value="LACI-RELATED TRANSCRIPTIONAL REPRESSOR"/>
    <property type="match status" value="1"/>
</dbReference>
<evidence type="ECO:0000256" key="3">
    <source>
        <dbReference type="ARBA" id="ARBA00023163"/>
    </source>
</evidence>
<sequence length="362" mass="38821">MSAHAAVARRATIKDVARRAGVSMMTVSRVLNREAFVADATRATVERAIRDLNYVPNSAAKALALTRHAHRIAFLFDTPNATILGDMVSAVLEEPARPEIRLTFMRVRGDADLGATVEALGNQGVQGVVLSPPLCDDVRLRIVLARAGIRFVAAGCSDVDPGFSAIGIDDRRAAHELTRYLLELGHRRIGLIAGHARHRSSTRRRAGFEEALRIFDMSPDDRLCWQGDYSFGTAIGIAEQALSMEPPLTAIFASNDDMAAAVISVARGRGIAVPRVLSVCGFDDSEIARMMSPQITTVSQPLGAMAAWAVAQLAGELDAVAQGEEPVIRKVLLEHSIAYRGSDAPPPGIDAVPASSSERQTR</sequence>
<dbReference type="PROSITE" id="PS50932">
    <property type="entry name" value="HTH_LACI_2"/>
    <property type="match status" value="1"/>
</dbReference>
<dbReference type="PANTHER" id="PTHR30146:SF153">
    <property type="entry name" value="LACTOSE OPERON REPRESSOR"/>
    <property type="match status" value="1"/>
</dbReference>
<gene>
    <name evidence="6" type="ORF">E5A74_02480</name>
</gene>
<dbReference type="Pfam" id="PF13377">
    <property type="entry name" value="Peripla_BP_3"/>
    <property type="match status" value="1"/>
</dbReference>
<dbReference type="OrthoDB" id="7185860at2"/>
<evidence type="ECO:0000256" key="2">
    <source>
        <dbReference type="ARBA" id="ARBA00023125"/>
    </source>
</evidence>
<dbReference type="InterPro" id="IPR028082">
    <property type="entry name" value="Peripla_BP_I"/>
</dbReference>
<reference evidence="6 7" key="1">
    <citation type="submission" date="2019-04" db="EMBL/GenBank/DDBJ databases">
        <title>Sphingomonas psychrotolerans sp. nov., isolated from soil in the Tianshan Mountains, Xinjiang, China.</title>
        <authorList>
            <person name="Luo Y."/>
            <person name="Sheng H."/>
        </authorList>
    </citation>
    <scope>NUCLEOTIDE SEQUENCE [LARGE SCALE GENOMIC DNA]</scope>
    <source>
        <strain evidence="6 7">KIS18-15</strain>
    </source>
</reference>
<organism evidence="6 7">
    <name type="scientific">Sphingomonas naasensis</name>
    <dbReference type="NCBI Taxonomy" id="1344951"/>
    <lineage>
        <taxon>Bacteria</taxon>
        <taxon>Pseudomonadati</taxon>
        <taxon>Pseudomonadota</taxon>
        <taxon>Alphaproteobacteria</taxon>
        <taxon>Sphingomonadales</taxon>
        <taxon>Sphingomonadaceae</taxon>
        <taxon>Sphingomonas</taxon>
    </lineage>
</organism>
<feature type="domain" description="HTH lacI-type" evidence="5">
    <location>
        <begin position="11"/>
        <end position="65"/>
    </location>
</feature>
<dbReference type="PROSITE" id="PS00356">
    <property type="entry name" value="HTH_LACI_1"/>
    <property type="match status" value="1"/>
</dbReference>
<proteinExistence type="predicted"/>
<evidence type="ECO:0000256" key="4">
    <source>
        <dbReference type="SAM" id="MobiDB-lite"/>
    </source>
</evidence>
<dbReference type="PRINTS" id="PR00036">
    <property type="entry name" value="HTHLACI"/>
</dbReference>
<name>A0A4S1WRN9_9SPHN</name>
<dbReference type="RefSeq" id="WP_135982496.1">
    <property type="nucleotide sequence ID" value="NZ_JAASQM010000001.1"/>
</dbReference>
<evidence type="ECO:0000259" key="5">
    <source>
        <dbReference type="PROSITE" id="PS50932"/>
    </source>
</evidence>
<keyword evidence="2" id="KW-0238">DNA-binding</keyword>
<dbReference type="InterPro" id="IPR046335">
    <property type="entry name" value="LacI/GalR-like_sensor"/>
</dbReference>
<protein>
    <submittedName>
        <fullName evidence="6">LacI family transcriptional regulator</fullName>
    </submittedName>
</protein>
<comment type="caution">
    <text evidence="6">The sequence shown here is derived from an EMBL/GenBank/DDBJ whole genome shotgun (WGS) entry which is preliminary data.</text>
</comment>
<evidence type="ECO:0000313" key="7">
    <source>
        <dbReference type="Proteomes" id="UP000309848"/>
    </source>
</evidence>
<evidence type="ECO:0000313" key="6">
    <source>
        <dbReference type="EMBL" id="TGX46058.1"/>
    </source>
</evidence>
<dbReference type="InterPro" id="IPR000843">
    <property type="entry name" value="HTH_LacI"/>
</dbReference>
<dbReference type="Gene3D" id="3.40.50.2300">
    <property type="match status" value="2"/>
</dbReference>
<keyword evidence="1" id="KW-0805">Transcription regulation</keyword>
<feature type="region of interest" description="Disordered" evidence="4">
    <location>
        <begin position="343"/>
        <end position="362"/>
    </location>
</feature>
<dbReference type="AlphaFoldDB" id="A0A4S1WRN9"/>
<keyword evidence="7" id="KW-1185">Reference proteome</keyword>
<dbReference type="Pfam" id="PF00356">
    <property type="entry name" value="LacI"/>
    <property type="match status" value="1"/>
</dbReference>
<dbReference type="GO" id="GO:0000976">
    <property type="term" value="F:transcription cis-regulatory region binding"/>
    <property type="evidence" value="ECO:0007669"/>
    <property type="project" value="TreeGrafter"/>
</dbReference>
<dbReference type="InterPro" id="IPR010982">
    <property type="entry name" value="Lambda_DNA-bd_dom_sf"/>
</dbReference>
<dbReference type="Proteomes" id="UP000309848">
    <property type="component" value="Unassembled WGS sequence"/>
</dbReference>
<evidence type="ECO:0000256" key="1">
    <source>
        <dbReference type="ARBA" id="ARBA00023015"/>
    </source>
</evidence>
<dbReference type="CDD" id="cd01392">
    <property type="entry name" value="HTH_LacI"/>
    <property type="match status" value="1"/>
</dbReference>
<dbReference type="Gene3D" id="1.10.260.40">
    <property type="entry name" value="lambda repressor-like DNA-binding domains"/>
    <property type="match status" value="1"/>
</dbReference>
<dbReference type="SMART" id="SM00354">
    <property type="entry name" value="HTH_LACI"/>
    <property type="match status" value="1"/>
</dbReference>
<keyword evidence="3" id="KW-0804">Transcription</keyword>
<dbReference type="EMBL" id="SRXU01000001">
    <property type="protein sequence ID" value="TGX46058.1"/>
    <property type="molecule type" value="Genomic_DNA"/>
</dbReference>